<evidence type="ECO:0000256" key="1">
    <source>
        <dbReference type="ARBA" id="ARBA00004141"/>
    </source>
</evidence>
<comment type="similarity">
    <text evidence="2">Belongs to the TerC family.</text>
</comment>
<keyword evidence="3 6" id="KW-0812">Transmembrane</keyword>
<dbReference type="InterPro" id="IPR022301">
    <property type="entry name" value="Integral_membrane_YjbE"/>
</dbReference>
<dbReference type="OrthoDB" id="9807970at2"/>
<evidence type="ECO:0000313" key="8">
    <source>
        <dbReference type="Proteomes" id="UP000285523"/>
    </source>
</evidence>
<dbReference type="NCBIfam" id="TIGR03717">
    <property type="entry name" value="R_switched_YjbE"/>
    <property type="match status" value="1"/>
</dbReference>
<dbReference type="GO" id="GO:0016020">
    <property type="term" value="C:membrane"/>
    <property type="evidence" value="ECO:0007669"/>
    <property type="project" value="UniProtKB-SubCell"/>
</dbReference>
<dbReference type="InterPro" id="IPR005496">
    <property type="entry name" value="Integral_membrane_TerC"/>
</dbReference>
<sequence length="211" mass="22508">MLTIFTPEGLTALAQVIMIDLVLAGDNAVVIGLAAAGLPKAQRGKAILIGIIAATVLRIAFASVTVQLLQILGLLLAGGVLLLWVCWKMWRELRTEHPSEEEIEAGTAAAPSKTLGQAVWQITLADVSMSLDNVLAVAGAAREHPIILIFGLGLSIALMGLAASFIARLLHKHRWIAYVGLAIILYVALDMIYRGGLEVWPHAFAAFENLS</sequence>
<gene>
    <name evidence="7" type="ORF">D4Q52_15425</name>
</gene>
<keyword evidence="5 6" id="KW-0472">Membrane</keyword>
<evidence type="ECO:0000256" key="6">
    <source>
        <dbReference type="SAM" id="Phobius"/>
    </source>
</evidence>
<comment type="subcellular location">
    <subcellularLocation>
        <location evidence="1">Membrane</location>
        <topology evidence="1">Multi-pass membrane protein</topology>
    </subcellularLocation>
</comment>
<feature type="transmembrane region" description="Helical" evidence="6">
    <location>
        <begin position="68"/>
        <end position="87"/>
    </location>
</feature>
<feature type="transmembrane region" description="Helical" evidence="6">
    <location>
        <begin position="146"/>
        <end position="169"/>
    </location>
</feature>
<feature type="transmembrane region" description="Helical" evidence="6">
    <location>
        <begin position="12"/>
        <end position="34"/>
    </location>
</feature>
<name>A0A418V3Y7_RHOPL</name>
<dbReference type="PANTHER" id="PTHR30238">
    <property type="entry name" value="MEMBRANE BOUND PREDICTED REDOX MODULATOR"/>
    <property type="match status" value="1"/>
</dbReference>
<evidence type="ECO:0000256" key="4">
    <source>
        <dbReference type="ARBA" id="ARBA00022989"/>
    </source>
</evidence>
<dbReference type="PANTHER" id="PTHR30238:SF4">
    <property type="entry name" value="SLL1022 PROTEIN"/>
    <property type="match status" value="1"/>
</dbReference>
<feature type="transmembrane region" description="Helical" evidence="6">
    <location>
        <begin position="46"/>
        <end position="62"/>
    </location>
</feature>
<accession>A0A418V3Y7</accession>
<reference evidence="7 8" key="1">
    <citation type="submission" date="2018-09" db="EMBL/GenBank/DDBJ databases">
        <title>Draft genome sequence of Rhodopseudomonas palustris 2.1.18.</title>
        <authorList>
            <person name="Robertson S.L."/>
            <person name="Meyer T.E."/>
            <person name="Kyndt J.A."/>
        </authorList>
    </citation>
    <scope>NUCLEOTIDE SEQUENCE [LARGE SCALE GENOMIC DNA]</scope>
    <source>
        <strain evidence="7 8">2.1.18</strain>
    </source>
</reference>
<evidence type="ECO:0000256" key="5">
    <source>
        <dbReference type="ARBA" id="ARBA00023136"/>
    </source>
</evidence>
<keyword evidence="4 6" id="KW-1133">Transmembrane helix</keyword>
<dbReference type="AlphaFoldDB" id="A0A418V3Y7"/>
<evidence type="ECO:0000256" key="3">
    <source>
        <dbReference type="ARBA" id="ARBA00022692"/>
    </source>
</evidence>
<evidence type="ECO:0000313" key="7">
    <source>
        <dbReference type="EMBL" id="RJF70809.1"/>
    </source>
</evidence>
<organism evidence="7 8">
    <name type="scientific">Rhodopseudomonas palustris</name>
    <dbReference type="NCBI Taxonomy" id="1076"/>
    <lineage>
        <taxon>Bacteria</taxon>
        <taxon>Pseudomonadati</taxon>
        <taxon>Pseudomonadota</taxon>
        <taxon>Alphaproteobacteria</taxon>
        <taxon>Hyphomicrobiales</taxon>
        <taxon>Nitrobacteraceae</taxon>
        <taxon>Rhodopseudomonas</taxon>
    </lineage>
</organism>
<comment type="caution">
    <text evidence="7">The sequence shown here is derived from an EMBL/GenBank/DDBJ whole genome shotgun (WGS) entry which is preliminary data.</text>
</comment>
<protein>
    <submittedName>
        <fullName evidence="7">TerC family protein</fullName>
    </submittedName>
</protein>
<evidence type="ECO:0000256" key="2">
    <source>
        <dbReference type="ARBA" id="ARBA00007511"/>
    </source>
</evidence>
<dbReference type="Proteomes" id="UP000285523">
    <property type="component" value="Unassembled WGS sequence"/>
</dbReference>
<feature type="transmembrane region" description="Helical" evidence="6">
    <location>
        <begin position="175"/>
        <end position="193"/>
    </location>
</feature>
<dbReference type="Pfam" id="PF03741">
    <property type="entry name" value="TerC"/>
    <property type="match status" value="1"/>
</dbReference>
<proteinExistence type="inferred from homology"/>
<dbReference type="EMBL" id="QYYD01000015">
    <property type="protein sequence ID" value="RJF70809.1"/>
    <property type="molecule type" value="Genomic_DNA"/>
</dbReference>